<dbReference type="KEGG" id="slj:EGC82_12600"/>
<dbReference type="OrthoDB" id="9812921at2"/>
<dbReference type="InterPro" id="IPR001375">
    <property type="entry name" value="Peptidase_S9_cat"/>
</dbReference>
<gene>
    <name evidence="4" type="ORF">EGC82_12600</name>
</gene>
<dbReference type="Proteomes" id="UP000278035">
    <property type="component" value="Chromosome"/>
</dbReference>
<feature type="domain" description="Peptidase S9 prolyl oligopeptidase catalytic" evidence="3">
    <location>
        <begin position="136"/>
        <end position="336"/>
    </location>
</feature>
<feature type="signal peptide" evidence="2">
    <location>
        <begin position="1"/>
        <end position="19"/>
    </location>
</feature>
<evidence type="ECO:0000313" key="5">
    <source>
        <dbReference type="Proteomes" id="UP000278035"/>
    </source>
</evidence>
<evidence type="ECO:0000259" key="3">
    <source>
        <dbReference type="Pfam" id="PF00326"/>
    </source>
</evidence>
<dbReference type="GO" id="GO:0006508">
    <property type="term" value="P:proteolysis"/>
    <property type="evidence" value="ECO:0007669"/>
    <property type="project" value="InterPro"/>
</dbReference>
<reference evidence="5" key="1">
    <citation type="submission" date="2018-11" db="EMBL/GenBank/DDBJ databases">
        <title>Shewanella sp. M2.</title>
        <authorList>
            <person name="Hwang Y.J."/>
            <person name="Hwang C.Y."/>
        </authorList>
    </citation>
    <scope>NUCLEOTIDE SEQUENCE [LARGE SCALE GENOMIC DNA]</scope>
    <source>
        <strain evidence="5">LMG 19866</strain>
    </source>
</reference>
<dbReference type="SUPFAM" id="SSF53474">
    <property type="entry name" value="alpha/beta-Hydrolases"/>
    <property type="match status" value="1"/>
</dbReference>
<evidence type="ECO:0000313" key="4">
    <source>
        <dbReference type="EMBL" id="AZG73526.1"/>
    </source>
</evidence>
<keyword evidence="1" id="KW-0378">Hydrolase</keyword>
<dbReference type="AlphaFoldDB" id="A0A3G8LV55"/>
<organism evidence="4 5">
    <name type="scientific">Shewanella livingstonensis</name>
    <dbReference type="NCBI Taxonomy" id="150120"/>
    <lineage>
        <taxon>Bacteria</taxon>
        <taxon>Pseudomonadati</taxon>
        <taxon>Pseudomonadota</taxon>
        <taxon>Gammaproteobacteria</taxon>
        <taxon>Alteromonadales</taxon>
        <taxon>Shewanellaceae</taxon>
        <taxon>Shewanella</taxon>
    </lineage>
</organism>
<dbReference type="PANTHER" id="PTHR42776:SF27">
    <property type="entry name" value="DIPEPTIDYL PEPTIDASE FAMILY MEMBER 6"/>
    <property type="match status" value="1"/>
</dbReference>
<name>A0A3G8LV55_9GAMM</name>
<dbReference type="RefSeq" id="WP_124731074.1">
    <property type="nucleotide sequence ID" value="NZ_CP034015.1"/>
</dbReference>
<feature type="chain" id="PRO_5018123638" evidence="2">
    <location>
        <begin position="20"/>
        <end position="336"/>
    </location>
</feature>
<dbReference type="Pfam" id="PF00326">
    <property type="entry name" value="Peptidase_S9"/>
    <property type="match status" value="1"/>
</dbReference>
<keyword evidence="5" id="KW-1185">Reference proteome</keyword>
<sequence>MNKYLSIISLALLSFTSQATNLINDERIKVQKDCFTSIFQSYDSWRGFMEKKYSKRIKTKEELLKKLSWFDSMFGEDNFNHYKNNLSCNTFKYQVDGNDVYGYIIKPKINLEKLPVLVYNRGGNGNFGGVVFGSMMQNLFPIANEGFVIIGSQYRGTFTKNPSAHDEFGGSDVNDVTALLDYIPSIEGADEQRIGMYGASRGGMQTHLALKKTSKIKAIATIAGTTDLLKELDFRPAMEKVYANRIPYYDKNKVAELERRSVLKWVSELSPNIPILLLHGENDKRVSAKNSIELASALTKNSIPHKLIIYPNDNHGLMQNKEKANKELVSWFREYL</sequence>
<dbReference type="Gene3D" id="3.40.50.1820">
    <property type="entry name" value="alpha/beta hydrolase"/>
    <property type="match status" value="1"/>
</dbReference>
<dbReference type="InterPro" id="IPR029058">
    <property type="entry name" value="AB_hydrolase_fold"/>
</dbReference>
<keyword evidence="2" id="KW-0732">Signal</keyword>
<dbReference type="GO" id="GO:0004252">
    <property type="term" value="F:serine-type endopeptidase activity"/>
    <property type="evidence" value="ECO:0007669"/>
    <property type="project" value="TreeGrafter"/>
</dbReference>
<protein>
    <submittedName>
        <fullName evidence="4">S9 family peptidase</fullName>
    </submittedName>
</protein>
<proteinExistence type="predicted"/>
<dbReference type="EMBL" id="CP034015">
    <property type="protein sequence ID" value="AZG73526.1"/>
    <property type="molecule type" value="Genomic_DNA"/>
</dbReference>
<evidence type="ECO:0000256" key="1">
    <source>
        <dbReference type="ARBA" id="ARBA00022801"/>
    </source>
</evidence>
<accession>A0A3G8LV55</accession>
<dbReference type="PANTHER" id="PTHR42776">
    <property type="entry name" value="SERINE PEPTIDASE S9 FAMILY MEMBER"/>
    <property type="match status" value="1"/>
</dbReference>
<evidence type="ECO:0000256" key="2">
    <source>
        <dbReference type="SAM" id="SignalP"/>
    </source>
</evidence>